<accession>A0A1J0VRL9</accession>
<reference evidence="1" key="1">
    <citation type="submission" date="2016-11" db="EMBL/GenBank/DDBJ databases">
        <authorList>
            <person name="Jaros S."/>
            <person name="Januszkiewicz K."/>
            <person name="Wedrychowicz H."/>
        </authorList>
    </citation>
    <scope>NUCLEOTIDE SEQUENCE [LARGE SCALE GENOMIC DNA]</scope>
    <source>
        <strain evidence="1">Y48</strain>
    </source>
</reference>
<dbReference type="EMBL" id="CP018082">
    <property type="protein sequence ID" value="APE34691.1"/>
    <property type="molecule type" value="Genomic_DNA"/>
</dbReference>
<evidence type="ECO:0000313" key="2">
    <source>
        <dbReference type="Proteomes" id="UP000183810"/>
    </source>
</evidence>
<sequence>MWHSGFTDFVGRGLATVRNHSSPPEDEQMCHISLPLPLPLGQTSCLLVMINPSGRFEDPSVLDDGSLKSCLDLLRGSSRCSQPRRCSTAVSGHSLLTSGRAVFSETMTNFAAGV</sequence>
<evidence type="ECO:0000313" key="1">
    <source>
        <dbReference type="EMBL" id="APE34691.1"/>
    </source>
</evidence>
<protein>
    <submittedName>
        <fullName evidence="1">Uncharacterized protein</fullName>
    </submittedName>
</protein>
<keyword evidence="2" id="KW-1185">Reference proteome</keyword>
<organism evidence="1 2">
    <name type="scientific">Nocardia mangyaensis</name>
    <dbReference type="NCBI Taxonomy" id="2213200"/>
    <lineage>
        <taxon>Bacteria</taxon>
        <taxon>Bacillati</taxon>
        <taxon>Actinomycetota</taxon>
        <taxon>Actinomycetes</taxon>
        <taxon>Mycobacteriales</taxon>
        <taxon>Nocardiaceae</taxon>
        <taxon>Nocardia</taxon>
    </lineage>
</organism>
<dbReference type="AlphaFoldDB" id="A0A1J0VRL9"/>
<gene>
    <name evidence="1" type="ORF">BOX37_12825</name>
</gene>
<dbReference type="KEGG" id="nsl:BOX37_12825"/>
<proteinExistence type="predicted"/>
<dbReference type="Proteomes" id="UP000183810">
    <property type="component" value="Chromosome"/>
</dbReference>
<name>A0A1J0VRL9_9NOCA</name>